<sequence>MWQNRKLDVITVSNVALASTNPAKKTKLVVIIARSHPGESPTSFIAQGFIDFLVSTHAMMGALRDHVMIKIIPMMNPDGVFLGNYRCSLMGYDLNRHWNQVSPWSHPTLHAIKNFLLEMDASKTLELDMVIDMHAHSSLMGTFIYGNSYDDVYR</sequence>
<keyword evidence="6" id="KW-1185">Reference proteome</keyword>
<name>A0A8J2JJM7_9HEXA</name>
<dbReference type="PROSITE" id="PS52035">
    <property type="entry name" value="PEPTIDASE_M14"/>
    <property type="match status" value="1"/>
</dbReference>
<comment type="caution">
    <text evidence="5">The sequence shown here is derived from an EMBL/GenBank/DDBJ whole genome shotgun (WGS) entry which is preliminary data.</text>
</comment>
<dbReference type="Proteomes" id="UP000708208">
    <property type="component" value="Unassembled WGS sequence"/>
</dbReference>
<dbReference type="AlphaFoldDB" id="A0A8J2JJM7"/>
<protein>
    <recommendedName>
        <fullName evidence="4">Peptidase M14 domain-containing protein</fullName>
    </recommendedName>
</protein>
<feature type="domain" description="Peptidase M14" evidence="4">
    <location>
        <begin position="1"/>
        <end position="154"/>
    </location>
</feature>
<dbReference type="GO" id="GO:0006508">
    <property type="term" value="P:proteolysis"/>
    <property type="evidence" value="ECO:0007669"/>
    <property type="project" value="InterPro"/>
</dbReference>
<dbReference type="GO" id="GO:0004181">
    <property type="term" value="F:metallocarboxypeptidase activity"/>
    <property type="evidence" value="ECO:0007669"/>
    <property type="project" value="InterPro"/>
</dbReference>
<dbReference type="Pfam" id="PF00246">
    <property type="entry name" value="Peptidase_M14"/>
    <property type="match status" value="1"/>
</dbReference>
<evidence type="ECO:0000259" key="4">
    <source>
        <dbReference type="PROSITE" id="PS52035"/>
    </source>
</evidence>
<dbReference type="EMBL" id="CAJVCH010006548">
    <property type="protein sequence ID" value="CAG7659346.1"/>
    <property type="molecule type" value="Genomic_DNA"/>
</dbReference>
<organism evidence="5 6">
    <name type="scientific">Allacma fusca</name>
    <dbReference type="NCBI Taxonomy" id="39272"/>
    <lineage>
        <taxon>Eukaryota</taxon>
        <taxon>Metazoa</taxon>
        <taxon>Ecdysozoa</taxon>
        <taxon>Arthropoda</taxon>
        <taxon>Hexapoda</taxon>
        <taxon>Collembola</taxon>
        <taxon>Symphypleona</taxon>
        <taxon>Sminthuridae</taxon>
        <taxon>Allacma</taxon>
    </lineage>
</organism>
<evidence type="ECO:0000256" key="2">
    <source>
        <dbReference type="ARBA" id="ARBA00005988"/>
    </source>
</evidence>
<dbReference type="GO" id="GO:0008270">
    <property type="term" value="F:zinc ion binding"/>
    <property type="evidence" value="ECO:0007669"/>
    <property type="project" value="InterPro"/>
</dbReference>
<evidence type="ECO:0000313" key="5">
    <source>
        <dbReference type="EMBL" id="CAG7659346.1"/>
    </source>
</evidence>
<evidence type="ECO:0000256" key="3">
    <source>
        <dbReference type="PROSITE-ProRule" id="PRU01379"/>
    </source>
</evidence>
<dbReference type="InterPro" id="IPR050821">
    <property type="entry name" value="Cytosolic_carboxypeptidase"/>
</dbReference>
<dbReference type="InterPro" id="IPR000834">
    <property type="entry name" value="Peptidase_M14"/>
</dbReference>
<dbReference type="PANTHER" id="PTHR12756">
    <property type="entry name" value="CYTOSOLIC CARBOXYPEPTIDASE"/>
    <property type="match status" value="1"/>
</dbReference>
<reference evidence="5" key="1">
    <citation type="submission" date="2021-06" db="EMBL/GenBank/DDBJ databases">
        <authorList>
            <person name="Hodson N. C."/>
            <person name="Mongue J. A."/>
            <person name="Jaron S. K."/>
        </authorList>
    </citation>
    <scope>NUCLEOTIDE SEQUENCE</scope>
</reference>
<proteinExistence type="inferred from homology"/>
<gene>
    <name evidence="5" type="ORF">AFUS01_LOCUS1170</name>
</gene>
<dbReference type="PANTHER" id="PTHR12756:SF9">
    <property type="entry name" value="CYTOSOLIC CARBOXYPEPTIDASE 6"/>
    <property type="match status" value="1"/>
</dbReference>
<dbReference type="OrthoDB" id="10253041at2759"/>
<comment type="caution">
    <text evidence="3">Lacks conserved residue(s) required for the propagation of feature annotation.</text>
</comment>
<comment type="cofactor">
    <cofactor evidence="1">
        <name>Zn(2+)</name>
        <dbReference type="ChEBI" id="CHEBI:29105"/>
    </cofactor>
</comment>
<evidence type="ECO:0000313" key="6">
    <source>
        <dbReference type="Proteomes" id="UP000708208"/>
    </source>
</evidence>
<evidence type="ECO:0000256" key="1">
    <source>
        <dbReference type="ARBA" id="ARBA00001947"/>
    </source>
</evidence>
<accession>A0A8J2JJM7</accession>
<comment type="similarity">
    <text evidence="2 3">Belongs to the peptidase M14 family.</text>
</comment>